<keyword evidence="7" id="KW-0346">Stress response</keyword>
<sequence length="527" mass="60162">MQQNHSFDELGLSENLLRSVKKKGFEEPTPIQAQVIPTLLKSEKDVVGQAQTGTGKTAAFGLPIMDRIVSDEKRVKALILAPTRELAIQVSEELNSLKGKKKMKVVPIYGGQSIELQLKRLSSGADIVVGTPGRVIDHLNRKTLDISRLDYLVLDEADEMLNMGFIEDIESILKRANPDKRMLLFSATMPREILNIAKRFMGEFEIFRTKSEELAAGLTEQIYFEVREPDKFEALCRIRDMEKEFYGIIFCRTKVDVDKLANRLIDRGYNAEALHGDISQHQRERILKKFRNKQVNMLVATDVAARGIDIQDLTHVINYALPQDPEAYIHRIGRTGRAGKEGTAITFVTPEEYRKLLFIMRKAKTDIRKESLPGVGEIIEAKKENIKEEILEALNSDELRNYKDIAEDLLENAEPDKLVSALLNIAYEDDLSEDSYREISDVYVNRKGRTRLFVALGKMDGMSPKSLVDFIIDKAGVENKKIKDVKVFEKFSFITVPFEESEIILEIFKREKRGRRPIVEIAKEKKR</sequence>
<dbReference type="CDD" id="cd00268">
    <property type="entry name" value="DEADc"/>
    <property type="match status" value="1"/>
</dbReference>
<dbReference type="OMA" id="IAAETRW"/>
<protein>
    <recommendedName>
        <fullName evidence="1">RNA helicase</fullName>
        <ecNumber evidence="1">3.6.4.13</ecNumber>
    </recommendedName>
</protein>
<dbReference type="InterPro" id="IPR027417">
    <property type="entry name" value="P-loop_NTPase"/>
</dbReference>
<dbReference type="AlphaFoldDB" id="A0A3D5QE64"/>
<dbReference type="Pfam" id="PF03880">
    <property type="entry name" value="DbpA"/>
    <property type="match status" value="1"/>
</dbReference>
<dbReference type="InterPro" id="IPR014001">
    <property type="entry name" value="Helicase_ATP-bd"/>
</dbReference>
<dbReference type="PANTHER" id="PTHR47963:SF8">
    <property type="entry name" value="ATP-DEPENDENT RNA HELICASE DEAD"/>
    <property type="match status" value="1"/>
</dbReference>
<dbReference type="EC" id="3.6.4.13" evidence="1"/>
<dbReference type="Gene3D" id="3.40.50.300">
    <property type="entry name" value="P-loop containing nucleotide triphosphate hydrolases"/>
    <property type="match status" value="2"/>
</dbReference>
<keyword evidence="4 9" id="KW-0378">Hydrolase</keyword>
<keyword evidence="3 9" id="KW-0547">Nucleotide-binding</keyword>
<dbReference type="InterPro" id="IPR001650">
    <property type="entry name" value="Helicase_C-like"/>
</dbReference>
<reference evidence="13 14" key="1">
    <citation type="journal article" date="2018" name="Nat. Biotechnol.">
        <title>A standardized bacterial taxonomy based on genome phylogeny substantially revises the tree of life.</title>
        <authorList>
            <person name="Parks D.H."/>
            <person name="Chuvochina M."/>
            <person name="Waite D.W."/>
            <person name="Rinke C."/>
            <person name="Skarshewski A."/>
            <person name="Chaumeil P.A."/>
            <person name="Hugenholtz P."/>
        </authorList>
    </citation>
    <scope>NUCLEOTIDE SEQUENCE [LARGE SCALE GENOMIC DNA]</scope>
    <source>
        <strain evidence="13">UBA8672</strain>
    </source>
</reference>
<dbReference type="PROSITE" id="PS51192">
    <property type="entry name" value="HELICASE_ATP_BIND_1"/>
    <property type="match status" value="1"/>
</dbReference>
<dbReference type="CDD" id="cd12252">
    <property type="entry name" value="RRM_DbpA"/>
    <property type="match status" value="1"/>
</dbReference>
<dbReference type="Pfam" id="PF25399">
    <property type="entry name" value="DeaD_dimer"/>
    <property type="match status" value="1"/>
</dbReference>
<evidence type="ECO:0000256" key="9">
    <source>
        <dbReference type="RuleBase" id="RU000492"/>
    </source>
</evidence>
<dbReference type="PROSITE" id="PS51194">
    <property type="entry name" value="HELICASE_CTER"/>
    <property type="match status" value="1"/>
</dbReference>
<dbReference type="Pfam" id="PF00270">
    <property type="entry name" value="DEAD"/>
    <property type="match status" value="1"/>
</dbReference>
<name>A0A3D5QE64_FLESI</name>
<dbReference type="Gene3D" id="3.30.70.330">
    <property type="match status" value="1"/>
</dbReference>
<dbReference type="SUPFAM" id="SSF52540">
    <property type="entry name" value="P-loop containing nucleoside triphosphate hydrolases"/>
    <property type="match status" value="1"/>
</dbReference>
<evidence type="ECO:0000259" key="12">
    <source>
        <dbReference type="PROSITE" id="PS51195"/>
    </source>
</evidence>
<feature type="domain" description="DEAD-box RNA helicase Q" evidence="12">
    <location>
        <begin position="5"/>
        <end position="33"/>
    </location>
</feature>
<dbReference type="PANTHER" id="PTHR47963">
    <property type="entry name" value="DEAD-BOX ATP-DEPENDENT RNA HELICASE 47, MITOCHONDRIAL"/>
    <property type="match status" value="1"/>
</dbReference>
<keyword evidence="2" id="KW-0963">Cytoplasm</keyword>
<dbReference type="InterPro" id="IPR044742">
    <property type="entry name" value="DEAD/DEAH_RhlB"/>
</dbReference>
<keyword evidence="6 9" id="KW-0067">ATP-binding</keyword>
<evidence type="ECO:0000313" key="14">
    <source>
        <dbReference type="Proteomes" id="UP000262325"/>
    </source>
</evidence>
<feature type="domain" description="Helicase C-terminal" evidence="11">
    <location>
        <begin position="218"/>
        <end position="379"/>
    </location>
</feature>
<dbReference type="GO" id="GO:0003723">
    <property type="term" value="F:RNA binding"/>
    <property type="evidence" value="ECO:0007669"/>
    <property type="project" value="TreeGrafter"/>
</dbReference>
<proteinExistence type="inferred from homology"/>
<evidence type="ECO:0000313" key="13">
    <source>
        <dbReference type="EMBL" id="HCW94023.1"/>
    </source>
</evidence>
<dbReference type="PROSITE" id="PS00039">
    <property type="entry name" value="DEAD_ATP_HELICASE"/>
    <property type="match status" value="1"/>
</dbReference>
<dbReference type="EMBL" id="DPPF01000214">
    <property type="protein sequence ID" value="HCW94023.1"/>
    <property type="molecule type" value="Genomic_DNA"/>
</dbReference>
<evidence type="ECO:0000256" key="4">
    <source>
        <dbReference type="ARBA" id="ARBA00022801"/>
    </source>
</evidence>
<dbReference type="InterPro" id="IPR050547">
    <property type="entry name" value="DEAD_box_RNA_helicases"/>
</dbReference>
<evidence type="ECO:0000256" key="7">
    <source>
        <dbReference type="ARBA" id="ARBA00023016"/>
    </source>
</evidence>
<accession>A0A3D5QE64</accession>
<dbReference type="RefSeq" id="WP_013885879.1">
    <property type="nucleotide sequence ID" value="NZ_JAAZVV010000023.1"/>
</dbReference>
<comment type="similarity">
    <text evidence="9">Belongs to the DEAD box helicase family.</text>
</comment>
<dbReference type="CDD" id="cd18787">
    <property type="entry name" value="SF2_C_DEAD"/>
    <property type="match status" value="1"/>
</dbReference>
<dbReference type="PROSITE" id="PS51195">
    <property type="entry name" value="Q_MOTIF"/>
    <property type="match status" value="1"/>
</dbReference>
<dbReference type="Pfam" id="PF00271">
    <property type="entry name" value="Helicase_C"/>
    <property type="match status" value="1"/>
</dbReference>
<dbReference type="GO" id="GO:0003724">
    <property type="term" value="F:RNA helicase activity"/>
    <property type="evidence" value="ECO:0007669"/>
    <property type="project" value="UniProtKB-EC"/>
</dbReference>
<dbReference type="InterPro" id="IPR011545">
    <property type="entry name" value="DEAD/DEAH_box_helicase_dom"/>
</dbReference>
<feature type="domain" description="Helicase ATP-binding" evidence="10">
    <location>
        <begin position="37"/>
        <end position="207"/>
    </location>
</feature>
<evidence type="ECO:0000256" key="6">
    <source>
        <dbReference type="ARBA" id="ARBA00022840"/>
    </source>
</evidence>
<dbReference type="InterPro" id="IPR012677">
    <property type="entry name" value="Nucleotide-bd_a/b_plait_sf"/>
</dbReference>
<evidence type="ECO:0000259" key="10">
    <source>
        <dbReference type="PROSITE" id="PS51192"/>
    </source>
</evidence>
<dbReference type="InterPro" id="IPR000629">
    <property type="entry name" value="RNA-helicase_DEAD-box_CS"/>
</dbReference>
<dbReference type="InterPro" id="IPR014014">
    <property type="entry name" value="RNA_helicase_DEAD_Q_motif"/>
</dbReference>
<evidence type="ECO:0000256" key="8">
    <source>
        <dbReference type="PROSITE-ProRule" id="PRU00552"/>
    </source>
</evidence>
<evidence type="ECO:0000256" key="1">
    <source>
        <dbReference type="ARBA" id="ARBA00012552"/>
    </source>
</evidence>
<evidence type="ECO:0000256" key="5">
    <source>
        <dbReference type="ARBA" id="ARBA00022806"/>
    </source>
</evidence>
<organism evidence="13 14">
    <name type="scientific">Flexistipes sinusarabici</name>
    <dbReference type="NCBI Taxonomy" id="2352"/>
    <lineage>
        <taxon>Bacteria</taxon>
        <taxon>Pseudomonadati</taxon>
        <taxon>Deferribacterota</taxon>
        <taxon>Deferribacteres</taxon>
        <taxon>Deferribacterales</taxon>
        <taxon>Flexistipitaceae</taxon>
        <taxon>Flexistipes</taxon>
    </lineage>
</organism>
<dbReference type="InterPro" id="IPR005580">
    <property type="entry name" value="DbpA/CsdA_RNA-bd_dom"/>
</dbReference>
<dbReference type="SMART" id="SM00490">
    <property type="entry name" value="HELICc"/>
    <property type="match status" value="1"/>
</dbReference>
<feature type="short sequence motif" description="Q motif" evidence="8">
    <location>
        <begin position="5"/>
        <end position="33"/>
    </location>
</feature>
<comment type="caution">
    <text evidence="13">The sequence shown here is derived from an EMBL/GenBank/DDBJ whole genome shotgun (WGS) entry which is preliminary data.</text>
</comment>
<evidence type="ECO:0000259" key="11">
    <source>
        <dbReference type="PROSITE" id="PS51194"/>
    </source>
</evidence>
<evidence type="ECO:0000256" key="3">
    <source>
        <dbReference type="ARBA" id="ARBA00022741"/>
    </source>
</evidence>
<keyword evidence="5 9" id="KW-0347">Helicase</keyword>
<gene>
    <name evidence="13" type="ORF">DHM44_10130</name>
</gene>
<dbReference type="InterPro" id="IPR057325">
    <property type="entry name" value="DeaD_dimer"/>
</dbReference>
<dbReference type="GO" id="GO:0016787">
    <property type="term" value="F:hydrolase activity"/>
    <property type="evidence" value="ECO:0007669"/>
    <property type="project" value="UniProtKB-KW"/>
</dbReference>
<dbReference type="Proteomes" id="UP000262325">
    <property type="component" value="Unassembled WGS sequence"/>
</dbReference>
<dbReference type="GO" id="GO:0005524">
    <property type="term" value="F:ATP binding"/>
    <property type="evidence" value="ECO:0007669"/>
    <property type="project" value="UniProtKB-KW"/>
</dbReference>
<dbReference type="SMART" id="SM00487">
    <property type="entry name" value="DEXDc"/>
    <property type="match status" value="1"/>
</dbReference>
<evidence type="ECO:0000256" key="2">
    <source>
        <dbReference type="ARBA" id="ARBA00022490"/>
    </source>
</evidence>